<keyword evidence="2" id="KW-1185">Reference proteome</keyword>
<reference evidence="1 2" key="1">
    <citation type="journal article" date="2013" name="PLoS Genet.">
        <title>Distinctive expansion of potential virulence genes in the genome of the oomycete fish pathogen Saprolegnia parasitica.</title>
        <authorList>
            <person name="Jiang R.H."/>
            <person name="de Bruijn I."/>
            <person name="Haas B.J."/>
            <person name="Belmonte R."/>
            <person name="Lobach L."/>
            <person name="Christie J."/>
            <person name="van den Ackerveken G."/>
            <person name="Bottin A."/>
            <person name="Bulone V."/>
            <person name="Diaz-Moreno S.M."/>
            <person name="Dumas B."/>
            <person name="Fan L."/>
            <person name="Gaulin E."/>
            <person name="Govers F."/>
            <person name="Grenville-Briggs L.J."/>
            <person name="Horner N.R."/>
            <person name="Levin J.Z."/>
            <person name="Mammella M."/>
            <person name="Meijer H.J."/>
            <person name="Morris P."/>
            <person name="Nusbaum C."/>
            <person name="Oome S."/>
            <person name="Phillips A.J."/>
            <person name="van Rooyen D."/>
            <person name="Rzeszutek E."/>
            <person name="Saraiva M."/>
            <person name="Secombes C.J."/>
            <person name="Seidl M.F."/>
            <person name="Snel B."/>
            <person name="Stassen J.H."/>
            <person name="Sykes S."/>
            <person name="Tripathy S."/>
            <person name="van den Berg H."/>
            <person name="Vega-Arreguin J.C."/>
            <person name="Wawra S."/>
            <person name="Young S.K."/>
            <person name="Zeng Q."/>
            <person name="Dieguez-Uribeondo J."/>
            <person name="Russ C."/>
            <person name="Tyler B.M."/>
            <person name="van West P."/>
        </authorList>
    </citation>
    <scope>NUCLEOTIDE SEQUENCE [LARGE SCALE GENOMIC DNA]</scope>
    <source>
        <strain evidence="1 2">CBS 223.65</strain>
    </source>
</reference>
<dbReference type="RefSeq" id="XP_012202174.1">
    <property type="nucleotide sequence ID" value="XM_012346784.1"/>
</dbReference>
<gene>
    <name evidence="1" type="ORF">SPRG_07790</name>
</gene>
<name>A0A067CD19_SAPPC</name>
<dbReference type="OMA" id="SGLEWHY"/>
<dbReference type="GeneID" id="24130042"/>
<proteinExistence type="predicted"/>
<dbReference type="AlphaFoldDB" id="A0A067CD19"/>
<accession>A0A067CD19</accession>
<sequence>MSVDSFLVGAWASTEAFGNTALDWSEDVKAGKAELHLAFSADGRVTFRIEQSTKTYRHVLPPESSFTCDAATSTLKMHQDLSGLEWHYQREDDANLRLRLVGAKRFGRCNGVDVIYLRRVA</sequence>
<dbReference type="OrthoDB" id="90180at2759"/>
<evidence type="ECO:0000313" key="1">
    <source>
        <dbReference type="EMBL" id="KDO27080.1"/>
    </source>
</evidence>
<evidence type="ECO:0000313" key="2">
    <source>
        <dbReference type="Proteomes" id="UP000030745"/>
    </source>
</evidence>
<protein>
    <recommendedName>
        <fullName evidence="3">Lipocalin-like domain-containing protein</fullName>
    </recommendedName>
</protein>
<dbReference type="Proteomes" id="UP000030745">
    <property type="component" value="Unassembled WGS sequence"/>
</dbReference>
<organism evidence="1 2">
    <name type="scientific">Saprolegnia parasitica (strain CBS 223.65)</name>
    <dbReference type="NCBI Taxonomy" id="695850"/>
    <lineage>
        <taxon>Eukaryota</taxon>
        <taxon>Sar</taxon>
        <taxon>Stramenopiles</taxon>
        <taxon>Oomycota</taxon>
        <taxon>Saprolegniomycetes</taxon>
        <taxon>Saprolegniales</taxon>
        <taxon>Saprolegniaceae</taxon>
        <taxon>Saprolegnia</taxon>
    </lineage>
</organism>
<dbReference type="KEGG" id="spar:SPRG_07790"/>
<evidence type="ECO:0008006" key="3">
    <source>
        <dbReference type="Google" id="ProtNLM"/>
    </source>
</evidence>
<dbReference type="EMBL" id="KK583219">
    <property type="protein sequence ID" value="KDO27080.1"/>
    <property type="molecule type" value="Genomic_DNA"/>
</dbReference>
<feature type="non-terminal residue" evidence="1">
    <location>
        <position position="1"/>
    </location>
</feature>
<dbReference type="VEuPathDB" id="FungiDB:SPRG_07790"/>